<organism evidence="3">
    <name type="scientific">Dermatophagoides farinae</name>
    <name type="common">American house dust mite</name>
    <dbReference type="NCBI Taxonomy" id="6954"/>
    <lineage>
        <taxon>Eukaryota</taxon>
        <taxon>Metazoa</taxon>
        <taxon>Ecdysozoa</taxon>
        <taxon>Arthropoda</taxon>
        <taxon>Chelicerata</taxon>
        <taxon>Arachnida</taxon>
        <taxon>Acari</taxon>
        <taxon>Acariformes</taxon>
        <taxon>Sarcoptiformes</taxon>
        <taxon>Astigmata</taxon>
        <taxon>Psoroptidia</taxon>
        <taxon>Analgoidea</taxon>
        <taxon>Pyroglyphidae</taxon>
        <taxon>Dermatophagoidinae</taxon>
        <taxon>Dermatophagoides</taxon>
    </lineage>
</organism>
<evidence type="ECO:0000259" key="2">
    <source>
        <dbReference type="SMART" id="SM01300"/>
    </source>
</evidence>
<dbReference type="PANTHER" id="PTHR22443:SF18">
    <property type="entry name" value="NON-SPECIFIC LETHAL 1, ISOFORM M"/>
    <property type="match status" value="1"/>
</dbReference>
<feature type="compositionally biased region" description="Low complexity" evidence="1">
    <location>
        <begin position="1180"/>
        <end position="1200"/>
    </location>
</feature>
<comment type="caution">
    <text evidence="3">The sequence shown here is derived from an EMBL/GenBank/DDBJ whole genome shotgun (WGS) entry which is preliminary data.</text>
</comment>
<name>A0A9D4NYZ3_DERFA</name>
<feature type="region of interest" description="Disordered" evidence="1">
    <location>
        <begin position="552"/>
        <end position="598"/>
    </location>
</feature>
<feature type="compositionally biased region" description="Polar residues" evidence="1">
    <location>
        <begin position="1032"/>
        <end position="1045"/>
    </location>
</feature>
<dbReference type="GO" id="GO:0044545">
    <property type="term" value="C:NSL complex"/>
    <property type="evidence" value="ECO:0007669"/>
    <property type="project" value="TreeGrafter"/>
</dbReference>
<feature type="compositionally biased region" description="Basic and acidic residues" evidence="1">
    <location>
        <begin position="1169"/>
        <end position="1179"/>
    </location>
</feature>
<feature type="region of interest" description="Disordered" evidence="1">
    <location>
        <begin position="742"/>
        <end position="804"/>
    </location>
</feature>
<feature type="region of interest" description="Disordered" evidence="1">
    <location>
        <begin position="1151"/>
        <end position="1241"/>
    </location>
</feature>
<feature type="region of interest" description="Disordered" evidence="1">
    <location>
        <begin position="1274"/>
        <end position="1341"/>
    </location>
</feature>
<evidence type="ECO:0000256" key="1">
    <source>
        <dbReference type="SAM" id="MobiDB-lite"/>
    </source>
</evidence>
<feature type="compositionally biased region" description="Low complexity" evidence="1">
    <location>
        <begin position="766"/>
        <end position="775"/>
    </location>
</feature>
<sequence length="1341" mass="149882">MTCSSAIISFNFPIQNHELLNINTVDKIKDNTTTTTNTSTTSFLHHSQTKISPTNQSLTKLDQSNSCVTLVENIQIFKNDLTVTNKINKEASASDSSSIQTLSNLGTNMNNGLSNGHDHRLNLDFDPTTTTSTTTATNTSTTTTGLPVISSSSSTSLSTTAMGILSSPENSNFLLFPHARRDGSSDFKILENGDGSDEVDSTTSSQQDWTSTMNTLSVDQLSNDKNCPKLSNLTNSDNNESHTLPQITTTISLTSSTTTTTTTTNHKTIDSNALRTDQIPATSMESMTTTNNCLTMIKCNNNTNNENSLVQNSCDSKIQCTSSSSSALSSNQPTQQQSISCFPSAVLDGDIMSIDNDDHHHKSSNKCDVDGDHTIELLGTTLANSAPPSSPQSLLDDFDINSSSNHVMLPIIVQKKEEEIKALEQQQFEKQKSICNDLLSRQQNMQKITADMKHRIRRLQLQYTHKNLSKQMKQFIAENQRLNAVHCQRFELDFTNFMNLDYGIAGPTTMSGVLSLDSHHNHHHHQQQHQSPFMLSHPSQNELKIKSDHLPIQPSKSDLKQAGTAAAQQQMHFQPKESSSSSNLSPQTRSPRLISQNRDKLLTTIDSWRYNVRHLESKYDSDATESSSGGESCDESESFDDIVIDSKSIMANSTYSTTTILPSPLSSHTWPTIHQQQSAAIAKHRTSLRNRLSWKWCNERSQIASQWSWLQAHILDLETKLRQQTDLFRHIRTTKGTINFGDNEVVQRQLPSPSPSITIINHHTSHQQQPGPQNSHSHHHHHQQGLLSSVSGSNSSSSSSMNQIGLDSQKHEDMTKDLQQTNSEPEPEQCMRTMPFISMKRRKLIFAEPNLSLASTKKAVKYSSVQCSCNIYPSHVASCVICNGRYSYMHSIDTDLMPYHERVSLLDPSCHPNLCIPNDVPLGLHFANYLKREIFDINKTASTTRSKKKKTSTVSNEQRLEKSGKKIPSNTSLSKSKKQQTKINKSKKRRLSTDSVKRSHQRDRLSSGCSSRADSPVPSPSPSDASVGSVSTPTNTSYSSSMTQMNRRRRSEQHAFDINNIVIPYSIAATTRVERLQYKEIVTPKWRLIEEYAIPPPENVKLEKLNVQENENKNVNNGQAKNPIDEDVSDAAFQIRHLKCEQTERQRILNYYGKNQKNQSIRNKGPQRVRFESSSKSDSLDQTSQDSFNNNTTATTTHNNSKYKSKSSALNNNDYSDSSSSARKRQTSLSKNTSRDEVSPFDWWGEQQETVSPYEPRKFPLADWLYENMVEETNKQQKEMEEQHQRSSRSGRNSSIVGGGGGVGGTNTGTGTNSHHHHHHHSNDIVANEDDPEWKPSPKLS</sequence>
<feature type="compositionally biased region" description="Low complexity" evidence="1">
    <location>
        <begin position="1207"/>
        <end position="1221"/>
    </location>
</feature>
<feature type="compositionally biased region" description="Basic and acidic residues" evidence="1">
    <location>
        <begin position="1274"/>
        <end position="1285"/>
    </location>
</feature>
<feature type="region of interest" description="Disordered" evidence="1">
    <location>
        <begin position="110"/>
        <end position="153"/>
    </location>
</feature>
<feature type="compositionally biased region" description="Low complexity" evidence="1">
    <location>
        <begin position="1010"/>
        <end position="1031"/>
    </location>
</feature>
<reference evidence="3" key="1">
    <citation type="submission" date="2020-06" db="EMBL/GenBank/DDBJ databases">
        <authorList>
            <person name="Ji K."/>
            <person name="Li J."/>
        </authorList>
    </citation>
    <scope>NUCLEOTIDE SEQUENCE</scope>
    <source>
        <strain evidence="3">JKM2019</strain>
        <tissue evidence="3">Whole body</tissue>
    </source>
</reference>
<feature type="compositionally biased region" description="Low complexity" evidence="1">
    <location>
        <begin position="784"/>
        <end position="800"/>
    </location>
</feature>
<dbReference type="GO" id="GO:0035035">
    <property type="term" value="F:histone acetyltransferase binding"/>
    <property type="evidence" value="ECO:0007669"/>
    <property type="project" value="TreeGrafter"/>
</dbReference>
<dbReference type="InterPro" id="IPR026180">
    <property type="entry name" value="NSL1"/>
</dbReference>
<feature type="compositionally biased region" description="Low complexity" evidence="1">
    <location>
        <begin position="128"/>
        <end position="153"/>
    </location>
</feature>
<proteinExistence type="predicted"/>
<reference evidence="3" key="2">
    <citation type="journal article" date="2021" name="World Allergy Organ. J.">
        <title>Chromosome-level assembly of Dermatophagoides farinae genome and transcriptome reveals two novel allergens Der f 37 and Der f 39.</title>
        <authorList>
            <person name="Chen J."/>
            <person name="Cai Z."/>
            <person name="Fan D."/>
            <person name="Hu J."/>
            <person name="Hou Y."/>
            <person name="He Y."/>
            <person name="Zhang Z."/>
            <person name="Zhao Z."/>
            <person name="Gao P."/>
            <person name="Hu W."/>
            <person name="Sun J."/>
            <person name="Li J."/>
            <person name="Ji K."/>
        </authorList>
    </citation>
    <scope>NUCLEOTIDE SEQUENCE</scope>
    <source>
        <strain evidence="3">JKM2019</strain>
    </source>
</reference>
<feature type="region of interest" description="Disordered" evidence="1">
    <location>
        <begin position="515"/>
        <end position="534"/>
    </location>
</feature>
<gene>
    <name evidence="3" type="ORF">HUG17_8301</name>
</gene>
<dbReference type="Proteomes" id="UP000828236">
    <property type="component" value="Unassembled WGS sequence"/>
</dbReference>
<feature type="domain" description="PEHE" evidence="2">
    <location>
        <begin position="1081"/>
        <end position="1231"/>
    </location>
</feature>
<evidence type="ECO:0000313" key="3">
    <source>
        <dbReference type="EMBL" id="KAH7640832.1"/>
    </source>
</evidence>
<accession>A0A9D4NYZ3</accession>
<feature type="compositionally biased region" description="Polar residues" evidence="1">
    <location>
        <begin position="1153"/>
        <end position="1162"/>
    </location>
</feature>
<feature type="compositionally biased region" description="Basic and acidic residues" evidence="1">
    <location>
        <begin position="991"/>
        <end position="1005"/>
    </location>
</feature>
<protein>
    <recommendedName>
        <fullName evidence="2">PEHE domain-containing protein</fullName>
    </recommendedName>
</protein>
<feature type="compositionally biased region" description="Gly residues" evidence="1">
    <location>
        <begin position="1297"/>
        <end position="1308"/>
    </location>
</feature>
<feature type="compositionally biased region" description="Basic residues" evidence="1">
    <location>
        <begin position="975"/>
        <end position="990"/>
    </location>
</feature>
<dbReference type="EMBL" id="SDOV01000005">
    <property type="protein sequence ID" value="KAH7640832.1"/>
    <property type="molecule type" value="Genomic_DNA"/>
</dbReference>
<feature type="region of interest" description="Disordered" evidence="1">
    <location>
        <begin position="942"/>
        <end position="1050"/>
    </location>
</feature>
<dbReference type="PANTHER" id="PTHR22443">
    <property type="entry name" value="NON-SPECIFIC LETHAL 1, ISOFORM M"/>
    <property type="match status" value="1"/>
</dbReference>
<feature type="compositionally biased region" description="Polar residues" evidence="1">
    <location>
        <begin position="583"/>
        <end position="596"/>
    </location>
</feature>
<dbReference type="InterPro" id="IPR029332">
    <property type="entry name" value="PEHE_dom"/>
</dbReference>
<dbReference type="SMART" id="SM01300">
    <property type="entry name" value="PEHE"/>
    <property type="match status" value="1"/>
</dbReference>
<feature type="compositionally biased region" description="Polar residues" evidence="1">
    <location>
        <begin position="749"/>
        <end position="762"/>
    </location>
</feature>